<evidence type="ECO:0000256" key="4">
    <source>
        <dbReference type="ARBA" id="ARBA00022898"/>
    </source>
</evidence>
<dbReference type="AlphaFoldDB" id="A0AAV1SI46"/>
<comment type="caution">
    <text evidence="8">The sequence shown here is derived from an EMBL/GenBank/DDBJ whole genome shotgun (WGS) entry which is preliminary data.</text>
</comment>
<dbReference type="Gene3D" id="1.20.1340.10">
    <property type="entry name" value="dopa decarboxylase, N-terminal domain"/>
    <property type="match status" value="1"/>
</dbReference>
<dbReference type="GO" id="GO:0019752">
    <property type="term" value="P:carboxylic acid metabolic process"/>
    <property type="evidence" value="ECO:0007669"/>
    <property type="project" value="InterPro"/>
</dbReference>
<dbReference type="InterPro" id="IPR021115">
    <property type="entry name" value="Pyridoxal-P_BS"/>
</dbReference>
<keyword evidence="9" id="KW-1185">Reference proteome</keyword>
<dbReference type="PANTHER" id="PTHR11999:SF96">
    <property type="entry name" value="TYROSINE DECARBOXYLASE"/>
    <property type="match status" value="1"/>
</dbReference>
<evidence type="ECO:0000313" key="8">
    <source>
        <dbReference type="EMBL" id="CAK7350683.1"/>
    </source>
</evidence>
<dbReference type="PROSITE" id="PS00392">
    <property type="entry name" value="DDC_GAD_HDC_YDC"/>
    <property type="match status" value="1"/>
</dbReference>
<organism evidence="8 9">
    <name type="scientific">Dovyalis caffra</name>
    <dbReference type="NCBI Taxonomy" id="77055"/>
    <lineage>
        <taxon>Eukaryota</taxon>
        <taxon>Viridiplantae</taxon>
        <taxon>Streptophyta</taxon>
        <taxon>Embryophyta</taxon>
        <taxon>Tracheophyta</taxon>
        <taxon>Spermatophyta</taxon>
        <taxon>Magnoliopsida</taxon>
        <taxon>eudicotyledons</taxon>
        <taxon>Gunneridae</taxon>
        <taxon>Pentapetalae</taxon>
        <taxon>rosids</taxon>
        <taxon>fabids</taxon>
        <taxon>Malpighiales</taxon>
        <taxon>Salicaceae</taxon>
        <taxon>Flacourtieae</taxon>
        <taxon>Dovyalis</taxon>
    </lineage>
</organism>
<dbReference type="FunFam" id="3.40.640.10:FF:000025">
    <property type="entry name" value="Histidine decarboxylase"/>
    <property type="match status" value="1"/>
</dbReference>
<evidence type="ECO:0000256" key="3">
    <source>
        <dbReference type="ARBA" id="ARBA00022793"/>
    </source>
</evidence>
<gene>
    <name evidence="8" type="ORF">DCAF_LOCUS23425</name>
</gene>
<comment type="cofactor">
    <cofactor evidence="1 6 7">
        <name>pyridoxal 5'-phosphate</name>
        <dbReference type="ChEBI" id="CHEBI:597326"/>
    </cofactor>
</comment>
<name>A0AAV1SI46_9ROSI</name>
<dbReference type="GO" id="GO:0030170">
    <property type="term" value="F:pyridoxal phosphate binding"/>
    <property type="evidence" value="ECO:0007669"/>
    <property type="project" value="InterPro"/>
</dbReference>
<evidence type="ECO:0008006" key="10">
    <source>
        <dbReference type="Google" id="ProtNLM"/>
    </source>
</evidence>
<protein>
    <recommendedName>
        <fullName evidence="10">Tyrosine decarboxylase</fullName>
    </recommendedName>
</protein>
<dbReference type="InterPro" id="IPR015422">
    <property type="entry name" value="PyrdxlP-dep_Trfase_small"/>
</dbReference>
<keyword evidence="5 7" id="KW-0456">Lyase</keyword>
<keyword evidence="3" id="KW-0210">Decarboxylase</keyword>
<evidence type="ECO:0000256" key="2">
    <source>
        <dbReference type="ARBA" id="ARBA00009533"/>
    </source>
</evidence>
<dbReference type="Gene3D" id="3.40.640.10">
    <property type="entry name" value="Type I PLP-dependent aspartate aminotransferase-like (Major domain)"/>
    <property type="match status" value="1"/>
</dbReference>
<dbReference type="Gene3D" id="3.90.1150.10">
    <property type="entry name" value="Aspartate Aminotransferase, domain 1"/>
    <property type="match status" value="1"/>
</dbReference>
<dbReference type="PANTHER" id="PTHR11999">
    <property type="entry name" value="GROUP II PYRIDOXAL-5-PHOSPHATE DECARBOXYLASE"/>
    <property type="match status" value="1"/>
</dbReference>
<comment type="similarity">
    <text evidence="2 7">Belongs to the group II decarboxylase family.</text>
</comment>
<dbReference type="Proteomes" id="UP001314170">
    <property type="component" value="Unassembled WGS sequence"/>
</dbReference>
<reference evidence="8 9" key="1">
    <citation type="submission" date="2024-01" db="EMBL/GenBank/DDBJ databases">
        <authorList>
            <person name="Waweru B."/>
        </authorList>
    </citation>
    <scope>NUCLEOTIDE SEQUENCE [LARGE SCALE GENOMIC DNA]</scope>
</reference>
<evidence type="ECO:0000256" key="7">
    <source>
        <dbReference type="RuleBase" id="RU000382"/>
    </source>
</evidence>
<dbReference type="InterPro" id="IPR015421">
    <property type="entry name" value="PyrdxlP-dep_Trfase_major"/>
</dbReference>
<dbReference type="EMBL" id="CAWUPB010001184">
    <property type="protein sequence ID" value="CAK7350683.1"/>
    <property type="molecule type" value="Genomic_DNA"/>
</dbReference>
<dbReference type="GO" id="GO:0006520">
    <property type="term" value="P:amino acid metabolic process"/>
    <property type="evidence" value="ECO:0007669"/>
    <property type="project" value="InterPro"/>
</dbReference>
<evidence type="ECO:0000256" key="5">
    <source>
        <dbReference type="ARBA" id="ARBA00023239"/>
    </source>
</evidence>
<proteinExistence type="inferred from homology"/>
<keyword evidence="4 6" id="KW-0663">Pyridoxal phosphate</keyword>
<evidence type="ECO:0000313" key="9">
    <source>
        <dbReference type="Proteomes" id="UP001314170"/>
    </source>
</evidence>
<dbReference type="InterPro" id="IPR002129">
    <property type="entry name" value="PyrdxlP-dep_de-COase"/>
</dbReference>
<evidence type="ECO:0000256" key="1">
    <source>
        <dbReference type="ARBA" id="ARBA00001933"/>
    </source>
</evidence>
<sequence length="544" mass="60346">MNTMQADNLVPKNSSSCAMNPLNLEEFKRQGYMVIDFIANYYQNIEKHPVLSQVEPGYLKELLPKSAPFSPEPIETILHDIQNHIIPGITHWQSPHYFGYFPSSGSIAGFLGEMLGTGFNVVGFNWMASPAATELEGIVMEWLGEMLTLPKSFLFAGNGGGVLQGTTCEAILCTLVAARDQMLSQVGKDNIGKLVVYGSNQTHSALQKAAQVAGILKKNFRAIETTESTSFALSPDSLRSAICSDIEAGLVPLFLCATIGTTATTAVDPLRPLCDVANRYGLWVHVDAAYAGSACICPEFQHFLDGVEGAHSFSLNAHKWFFTTLDCCCLWLKDPKALTKSLATNPEFIMNNHASNSEQVVEYKDWQIALSRRFRSMKLWLVLRSYGVDNLRSFLRSHVKMAQIFEELVVSDKRFQVVVPRNFAMVCFRALPLAMGNKVYENGMGNKVYENGNKVYENGMGNNVYENGMAQKITDDQHDQERSNQLNQELLKSINASGHVYMTHAVVGGLYIIRFAVGATLTEDRHVFTAWKVVQEHLDAIIGI</sequence>
<dbReference type="GO" id="GO:0016831">
    <property type="term" value="F:carboxy-lyase activity"/>
    <property type="evidence" value="ECO:0007669"/>
    <property type="project" value="UniProtKB-KW"/>
</dbReference>
<accession>A0AAV1SI46</accession>
<dbReference type="Pfam" id="PF00282">
    <property type="entry name" value="Pyridoxal_deC"/>
    <property type="match status" value="1"/>
</dbReference>
<dbReference type="SUPFAM" id="SSF53383">
    <property type="entry name" value="PLP-dependent transferases"/>
    <property type="match status" value="1"/>
</dbReference>
<feature type="modified residue" description="N6-(pyridoxal phosphate)lysine" evidence="6">
    <location>
        <position position="319"/>
    </location>
</feature>
<dbReference type="InterPro" id="IPR015424">
    <property type="entry name" value="PyrdxlP-dep_Trfase"/>
</dbReference>
<evidence type="ECO:0000256" key="6">
    <source>
        <dbReference type="PIRSR" id="PIRSR602129-50"/>
    </source>
</evidence>
<dbReference type="PRINTS" id="PR00800">
    <property type="entry name" value="YHDCRBOXLASE"/>
</dbReference>
<dbReference type="GO" id="GO:0005737">
    <property type="term" value="C:cytoplasm"/>
    <property type="evidence" value="ECO:0007669"/>
    <property type="project" value="TreeGrafter"/>
</dbReference>
<dbReference type="InterPro" id="IPR010977">
    <property type="entry name" value="Aromatic_deC"/>
</dbReference>